<reference evidence="1 2" key="1">
    <citation type="submission" date="2015-04" db="EMBL/GenBank/DDBJ databases">
        <title>Complete genome sequence of Schizopora paradoxa KUC8140, a cosmopolitan wood degrader in East Asia.</title>
        <authorList>
            <consortium name="DOE Joint Genome Institute"/>
            <person name="Min B."/>
            <person name="Park H."/>
            <person name="Jang Y."/>
            <person name="Kim J.-J."/>
            <person name="Kim K.H."/>
            <person name="Pangilinan J."/>
            <person name="Lipzen A."/>
            <person name="Riley R."/>
            <person name="Grigoriev I.V."/>
            <person name="Spatafora J.W."/>
            <person name="Choi I.-G."/>
        </authorList>
    </citation>
    <scope>NUCLEOTIDE SEQUENCE [LARGE SCALE GENOMIC DNA]</scope>
    <source>
        <strain evidence="1 2">KUC8140</strain>
    </source>
</reference>
<proteinExistence type="predicted"/>
<dbReference type="EMBL" id="KQ085932">
    <property type="protein sequence ID" value="KLO15274.1"/>
    <property type="molecule type" value="Genomic_DNA"/>
</dbReference>
<name>A0A0H2RTT7_9AGAM</name>
<dbReference type="Proteomes" id="UP000053477">
    <property type="component" value="Unassembled WGS sequence"/>
</dbReference>
<dbReference type="AlphaFoldDB" id="A0A0H2RTT7"/>
<gene>
    <name evidence="1" type="ORF">SCHPADRAFT_902563</name>
</gene>
<dbReference type="Gene3D" id="3.80.10.10">
    <property type="entry name" value="Ribonuclease Inhibitor"/>
    <property type="match status" value="1"/>
</dbReference>
<evidence type="ECO:0008006" key="3">
    <source>
        <dbReference type="Google" id="ProtNLM"/>
    </source>
</evidence>
<keyword evidence="2" id="KW-1185">Reference proteome</keyword>
<dbReference type="OrthoDB" id="27842at2759"/>
<protein>
    <recommendedName>
        <fullName evidence="3">F-box domain-containing protein</fullName>
    </recommendedName>
</protein>
<organism evidence="1 2">
    <name type="scientific">Schizopora paradoxa</name>
    <dbReference type="NCBI Taxonomy" id="27342"/>
    <lineage>
        <taxon>Eukaryota</taxon>
        <taxon>Fungi</taxon>
        <taxon>Dikarya</taxon>
        <taxon>Basidiomycota</taxon>
        <taxon>Agaricomycotina</taxon>
        <taxon>Agaricomycetes</taxon>
        <taxon>Hymenochaetales</taxon>
        <taxon>Schizoporaceae</taxon>
        <taxon>Schizopora</taxon>
    </lineage>
</organism>
<sequence>MRKEHNEFSFDAIVSHVDAILECCSWLEQNLAEGYPNSIPNKHLHPRLRKLDGVKSTVRQLQKAQSLIPNVIRVLEKCFPLLDNLSMTLSVRNAFRALPDDVVAIVFEHACDGDRSSATAGSLSRVSRRFRRISLALPSLWSELSSKDSLGINRMRYHRTGAVGFGVHLWCRQDPKNEETHPCGADRVRKLFSFSLSKAFHLRHLHFYLNPANECSRKLLERLNTAYEYVSLPVLETLSLQLVNCKAENPIVQFYKAWHMPSLRRVESTVVIPALGAELCAQLTSCRLVLNHDDSGSWSDPAPFFSFLQALTSLQDLDIILDRTFLFRSSEAEPGTTKTLPKLTSLTLHTGHNCDVIGREFFKFLGPCPKLKRLSVDANLSYYESEQDWLRFLGPFGYQKYSSYSDLKRRVVRESQFPALEHLEFRLRDHYVSPENGIIGRSLTFDDAFAQLRHLKHLTLCGNRFRNILHWSDHFPRLHSLRLEDIDHLDSDLLDYVAGARQEEGSFEAVRIKNCSIVYGQKALSRSTSQRLLWT</sequence>
<accession>A0A0H2RTT7</accession>
<dbReference type="SUPFAM" id="SSF52047">
    <property type="entry name" value="RNI-like"/>
    <property type="match status" value="1"/>
</dbReference>
<evidence type="ECO:0000313" key="2">
    <source>
        <dbReference type="Proteomes" id="UP000053477"/>
    </source>
</evidence>
<dbReference type="InParanoid" id="A0A0H2RTT7"/>
<evidence type="ECO:0000313" key="1">
    <source>
        <dbReference type="EMBL" id="KLO15274.1"/>
    </source>
</evidence>
<dbReference type="InterPro" id="IPR032675">
    <property type="entry name" value="LRR_dom_sf"/>
</dbReference>